<dbReference type="GO" id="GO:0003677">
    <property type="term" value="F:DNA binding"/>
    <property type="evidence" value="ECO:0007669"/>
    <property type="project" value="UniProtKB-UniRule"/>
</dbReference>
<dbReference type="Pfam" id="PF00589">
    <property type="entry name" value="Phage_integrase"/>
    <property type="match status" value="1"/>
</dbReference>
<dbReference type="RefSeq" id="WP_132006435.1">
    <property type="nucleotide sequence ID" value="NZ_JBHUNN010000002.1"/>
</dbReference>
<dbReference type="SUPFAM" id="SSF56349">
    <property type="entry name" value="DNA breaking-rejoining enzymes"/>
    <property type="match status" value="1"/>
</dbReference>
<dbReference type="GO" id="GO:0006310">
    <property type="term" value="P:DNA recombination"/>
    <property type="evidence" value="ECO:0007669"/>
    <property type="project" value="UniProtKB-KW"/>
</dbReference>
<evidence type="ECO:0000256" key="4">
    <source>
        <dbReference type="ARBA" id="ARBA00023172"/>
    </source>
</evidence>
<dbReference type="Pfam" id="PF13356">
    <property type="entry name" value="Arm-DNA-bind_3"/>
    <property type="match status" value="1"/>
</dbReference>
<dbReference type="PANTHER" id="PTHR30629">
    <property type="entry name" value="PROPHAGE INTEGRASE"/>
    <property type="match status" value="1"/>
</dbReference>
<feature type="domain" description="Tyr recombinase" evidence="6">
    <location>
        <begin position="199"/>
        <end position="372"/>
    </location>
</feature>
<organism evidence="8 9">
    <name type="scientific">Camelimonas lactis</name>
    <dbReference type="NCBI Taxonomy" id="659006"/>
    <lineage>
        <taxon>Bacteria</taxon>
        <taxon>Pseudomonadati</taxon>
        <taxon>Pseudomonadota</taxon>
        <taxon>Alphaproteobacteria</taxon>
        <taxon>Hyphomicrobiales</taxon>
        <taxon>Chelatococcaceae</taxon>
        <taxon>Camelimonas</taxon>
    </lineage>
</organism>
<proteinExistence type="inferred from homology"/>
<keyword evidence="2" id="KW-0229">DNA integration</keyword>
<evidence type="ECO:0000256" key="2">
    <source>
        <dbReference type="ARBA" id="ARBA00022908"/>
    </source>
</evidence>
<dbReference type="InterPro" id="IPR050808">
    <property type="entry name" value="Phage_Integrase"/>
</dbReference>
<comment type="caution">
    <text evidence="8">The sequence shown here is derived from an EMBL/GenBank/DDBJ whole genome shotgun (WGS) entry which is preliminary data.</text>
</comment>
<keyword evidence="9" id="KW-1185">Reference proteome</keyword>
<dbReference type="InterPro" id="IPR044068">
    <property type="entry name" value="CB"/>
</dbReference>
<dbReference type="InterPro" id="IPR011010">
    <property type="entry name" value="DNA_brk_join_enz"/>
</dbReference>
<dbReference type="OrthoDB" id="7615137at2"/>
<feature type="domain" description="Core-binding (CB)" evidence="7">
    <location>
        <begin position="98"/>
        <end position="178"/>
    </location>
</feature>
<keyword evidence="3 5" id="KW-0238">DNA-binding</keyword>
<accession>A0A4R2GSV3</accession>
<evidence type="ECO:0000313" key="8">
    <source>
        <dbReference type="EMBL" id="TCO13453.1"/>
    </source>
</evidence>
<dbReference type="EMBL" id="SLWL01000006">
    <property type="protein sequence ID" value="TCO13453.1"/>
    <property type="molecule type" value="Genomic_DNA"/>
</dbReference>
<dbReference type="Gene3D" id="1.10.150.130">
    <property type="match status" value="1"/>
</dbReference>
<evidence type="ECO:0000256" key="1">
    <source>
        <dbReference type="ARBA" id="ARBA00008857"/>
    </source>
</evidence>
<dbReference type="Gene3D" id="3.30.160.390">
    <property type="entry name" value="Integrase, DNA-binding domain"/>
    <property type="match status" value="1"/>
</dbReference>
<protein>
    <submittedName>
        <fullName evidence="8">Site-specific recombinase XerD</fullName>
    </submittedName>
</protein>
<dbReference type="InterPro" id="IPR053876">
    <property type="entry name" value="Phage_int_M"/>
</dbReference>
<dbReference type="InterPro" id="IPR002104">
    <property type="entry name" value="Integrase_catalytic"/>
</dbReference>
<dbReference type="PROSITE" id="PS51900">
    <property type="entry name" value="CB"/>
    <property type="match status" value="1"/>
</dbReference>
<evidence type="ECO:0000259" key="7">
    <source>
        <dbReference type="PROSITE" id="PS51900"/>
    </source>
</evidence>
<dbReference type="InterPro" id="IPR010998">
    <property type="entry name" value="Integrase_recombinase_N"/>
</dbReference>
<dbReference type="Proteomes" id="UP000294881">
    <property type="component" value="Unassembled WGS sequence"/>
</dbReference>
<dbReference type="PANTHER" id="PTHR30629:SF2">
    <property type="entry name" value="PROPHAGE INTEGRASE INTS-RELATED"/>
    <property type="match status" value="1"/>
</dbReference>
<keyword evidence="4" id="KW-0233">DNA recombination</keyword>
<dbReference type="PROSITE" id="PS51898">
    <property type="entry name" value="TYR_RECOMBINASE"/>
    <property type="match status" value="1"/>
</dbReference>
<evidence type="ECO:0000313" key="9">
    <source>
        <dbReference type="Proteomes" id="UP000294881"/>
    </source>
</evidence>
<reference evidence="8 9" key="1">
    <citation type="submission" date="2019-03" db="EMBL/GenBank/DDBJ databases">
        <title>Genomic Encyclopedia of Type Strains, Phase IV (KMG-IV): sequencing the most valuable type-strain genomes for metagenomic binning, comparative biology and taxonomic classification.</title>
        <authorList>
            <person name="Goeker M."/>
        </authorList>
    </citation>
    <scope>NUCLEOTIDE SEQUENCE [LARGE SCALE GENOMIC DNA]</scope>
    <source>
        <strain evidence="8 9">DSM 22958</strain>
    </source>
</reference>
<evidence type="ECO:0000256" key="5">
    <source>
        <dbReference type="PROSITE-ProRule" id="PRU01248"/>
    </source>
</evidence>
<dbReference type="InterPro" id="IPR013762">
    <property type="entry name" value="Integrase-like_cat_sf"/>
</dbReference>
<dbReference type="Pfam" id="PF22022">
    <property type="entry name" value="Phage_int_M"/>
    <property type="match status" value="1"/>
</dbReference>
<sequence length="388" mass="41762">MKLTDANVRKIALPAGKSESIFWDDDLPGFGLRMRAGGKQTWVAQYRIGAKQRRLTLGTPAKLGSDGARKAAKAALAKVALGADPAVEKIESRAKAAVTLRVATADYMAAAKGGLSPRYFEEVERHLTRHWKPLGELQLDRITRADVAARLREIASKSGPFAANRARAALSAFYSWALGEGIAASNPVVGTNKATDEVSRDRVLTDDELAAIWNACGDDDYGRIVRLLALTGQRREEVAAIADGEIRGTLWTLPAVRAKNGRVHEIPLSDLALDIITSAPRREGRAMLFGAGGGPFSGWSKAKAALDARLGSEFVPWRIHDLRRTVATGMARLGVLPHVVEAVLNHVSGHKSGVAGIYNRATYRNEKREALALWAAHIQKITSTGGGN</sequence>
<dbReference type="Gene3D" id="1.10.443.10">
    <property type="entry name" value="Intergrase catalytic core"/>
    <property type="match status" value="1"/>
</dbReference>
<dbReference type="InterPro" id="IPR038488">
    <property type="entry name" value="Integrase_DNA-bd_sf"/>
</dbReference>
<gene>
    <name evidence="8" type="ORF">EV666_106166</name>
</gene>
<evidence type="ECO:0000259" key="6">
    <source>
        <dbReference type="PROSITE" id="PS51898"/>
    </source>
</evidence>
<evidence type="ECO:0000256" key="3">
    <source>
        <dbReference type="ARBA" id="ARBA00023125"/>
    </source>
</evidence>
<name>A0A4R2GSV3_9HYPH</name>
<dbReference type="InterPro" id="IPR025166">
    <property type="entry name" value="Integrase_DNA_bind_dom"/>
</dbReference>
<dbReference type="GO" id="GO:0015074">
    <property type="term" value="P:DNA integration"/>
    <property type="evidence" value="ECO:0007669"/>
    <property type="project" value="UniProtKB-KW"/>
</dbReference>
<dbReference type="AlphaFoldDB" id="A0A4R2GSV3"/>
<comment type="similarity">
    <text evidence="1">Belongs to the 'phage' integrase family.</text>
</comment>
<dbReference type="CDD" id="cd00801">
    <property type="entry name" value="INT_P4_C"/>
    <property type="match status" value="1"/>
</dbReference>